<dbReference type="EMBL" id="LR796670">
    <property type="protein sequence ID" value="CAB4159471.1"/>
    <property type="molecule type" value="Genomic_DNA"/>
</dbReference>
<name>A0A6J5NQ26_9CAUD</name>
<gene>
    <name evidence="1" type="ORF">UFOVP699_207</name>
</gene>
<proteinExistence type="predicted"/>
<reference evidence="1" key="1">
    <citation type="submission" date="2020-04" db="EMBL/GenBank/DDBJ databases">
        <authorList>
            <person name="Chiriac C."/>
            <person name="Salcher M."/>
            <person name="Ghai R."/>
            <person name="Kavagutti S V."/>
        </authorList>
    </citation>
    <scope>NUCLEOTIDE SEQUENCE</scope>
</reference>
<organism evidence="1">
    <name type="scientific">uncultured Caudovirales phage</name>
    <dbReference type="NCBI Taxonomy" id="2100421"/>
    <lineage>
        <taxon>Viruses</taxon>
        <taxon>Duplodnaviria</taxon>
        <taxon>Heunggongvirae</taxon>
        <taxon>Uroviricota</taxon>
        <taxon>Caudoviricetes</taxon>
        <taxon>Peduoviridae</taxon>
        <taxon>Maltschvirus</taxon>
        <taxon>Maltschvirus maltsch</taxon>
    </lineage>
</organism>
<evidence type="ECO:0000313" key="1">
    <source>
        <dbReference type="EMBL" id="CAB4159471.1"/>
    </source>
</evidence>
<protein>
    <submittedName>
        <fullName evidence="1">Uncharacterized protein</fullName>
    </submittedName>
</protein>
<sequence>MSFINWGEESAEQKALRAFFEQQALYEQAVRIKMQSQGGVGAAGAGGTYEPLEGLFGVGADGLIYTLDRNEANWPFNYLPFPTQTAITLNTDDNGLYAVVDSGEAYFIKIDKETRELTFFDNNISDYTTKGSSSLYYEGNGSFIYLDNGFKKTGVSSIIRVTLNEFSSETVDVTEVSEVDDGVTGYLLRNLFLYDGTPWAIAYAGPDIIIGPFDIDAGDFIYSNILAPSPSETRVELILGVFSTVEHRGTVYSAIVFADSELDGDPNLGLFKVDTETGGALAPYYISLVKDLFLDDHENVPVLSLFSY</sequence>
<accession>A0A6J5NQ26</accession>